<reference evidence="2" key="1">
    <citation type="submission" date="2021-01" db="EMBL/GenBank/DDBJ databases">
        <authorList>
            <person name="Kaushik A."/>
        </authorList>
    </citation>
    <scope>NUCLEOTIDE SEQUENCE</scope>
    <source>
        <strain evidence="2">AG3-T5</strain>
    </source>
</reference>
<dbReference type="InterPro" id="IPR000772">
    <property type="entry name" value="Ricin_B_lectin"/>
</dbReference>
<evidence type="ECO:0000313" key="2">
    <source>
        <dbReference type="EMBL" id="CAE6448548.1"/>
    </source>
</evidence>
<dbReference type="InterPro" id="IPR035992">
    <property type="entry name" value="Ricin_B-like_lectins"/>
</dbReference>
<comment type="caution">
    <text evidence="2">The sequence shown here is derived from an EMBL/GenBank/DDBJ whole genome shotgun (WGS) entry which is preliminary data.</text>
</comment>
<proteinExistence type="predicted"/>
<evidence type="ECO:0000313" key="3">
    <source>
        <dbReference type="Proteomes" id="UP000663841"/>
    </source>
</evidence>
<dbReference type="Pfam" id="PF14200">
    <property type="entry name" value="RicinB_lectin_2"/>
    <property type="match status" value="1"/>
</dbReference>
<dbReference type="Proteomes" id="UP000663841">
    <property type="component" value="Unassembled WGS sequence"/>
</dbReference>
<sequence length="357" mass="40351">MSLAPGTYMIRDPDSGRVLDCYGGSTRIGTWEPNQTENQMWRVKCCSRSSEYAFQSVRTKKYIPASMNESEMHTVDESRNATFHLEHGFQDFYLPREDEDYIPVNFTSKATLKGCVWQFERIGHDASNRPAQRAQKLASLARPQLNIASSRVSGRLYPDDAHLYTDMLFNIPRMSFTRDQRIATLDWARRLGAANVPTIESLDECERRSEAALGITDNAGETGRLLDMDGSGRVGTWGQNHTDGQNWYVKGYSGGLEYAIQNVCTKKYIPACMDGFDMPSVDEGGAATFRLDSLEPGFENFYLITSTQTNFYLCHPNMQPRQTQAYTPVSFTERLTLKGCIWRFERIGYASSSPISA</sequence>
<evidence type="ECO:0000259" key="1">
    <source>
        <dbReference type="Pfam" id="PF14200"/>
    </source>
</evidence>
<organism evidence="2 3">
    <name type="scientific">Rhizoctonia solani</name>
    <dbReference type="NCBI Taxonomy" id="456999"/>
    <lineage>
        <taxon>Eukaryota</taxon>
        <taxon>Fungi</taxon>
        <taxon>Dikarya</taxon>
        <taxon>Basidiomycota</taxon>
        <taxon>Agaricomycotina</taxon>
        <taxon>Agaricomycetes</taxon>
        <taxon>Cantharellales</taxon>
        <taxon>Ceratobasidiaceae</taxon>
        <taxon>Rhizoctonia</taxon>
    </lineage>
</organism>
<dbReference type="Gene3D" id="2.80.10.50">
    <property type="match status" value="1"/>
</dbReference>
<protein>
    <recommendedName>
        <fullName evidence="1">Ricin B lectin domain-containing protein</fullName>
    </recommendedName>
</protein>
<accession>A0A8H3GGB5</accession>
<gene>
    <name evidence="2" type="ORF">RDB_LOCUS118782</name>
</gene>
<dbReference type="SUPFAM" id="SSF50370">
    <property type="entry name" value="Ricin B-like lectins"/>
    <property type="match status" value="2"/>
</dbReference>
<name>A0A8H3GGB5_9AGAM</name>
<dbReference type="EMBL" id="CAJMWW010000125">
    <property type="protein sequence ID" value="CAE6448548.1"/>
    <property type="molecule type" value="Genomic_DNA"/>
</dbReference>
<dbReference type="AlphaFoldDB" id="A0A8H3GGB5"/>
<feature type="domain" description="Ricin B lectin" evidence="1">
    <location>
        <begin position="5"/>
        <end position="66"/>
    </location>
</feature>